<reference evidence="7 8" key="1">
    <citation type="submission" date="2024-04" db="EMBL/GenBank/DDBJ databases">
        <title>New Clade of Flavobacterium.</title>
        <authorList>
            <person name="Matos L."/>
            <person name="Proenca D.N."/>
            <person name="Fransisco R.M."/>
            <person name="Chung A.P."/>
            <person name="Maccario L."/>
            <person name="Sorensen S.J."/>
            <person name="Morais P.V."/>
        </authorList>
    </citation>
    <scope>NUCLEOTIDE SEQUENCE [LARGE SCALE GENOMIC DNA]</scope>
    <source>
        <strain evidence="7 8">FZUC8N2.13</strain>
    </source>
</reference>
<dbReference type="EC" id="1.1.1.28" evidence="7"/>
<dbReference type="InterPro" id="IPR036291">
    <property type="entry name" value="NAD(P)-bd_dom_sf"/>
</dbReference>
<dbReference type="PANTHER" id="PTHR43026:SF1">
    <property type="entry name" value="2-HYDROXYACID DEHYDROGENASE HOMOLOG 1-RELATED"/>
    <property type="match status" value="1"/>
</dbReference>
<dbReference type="InterPro" id="IPR029753">
    <property type="entry name" value="D-isomer_DH_CS"/>
</dbReference>
<dbReference type="RefSeq" id="WP_373405392.1">
    <property type="nucleotide sequence ID" value="NZ_JBCFQL010000002.1"/>
</dbReference>
<name>A0ABV4T8W0_9FLAO</name>
<dbReference type="GO" id="GO:0008720">
    <property type="term" value="F:D-lactate dehydrogenase (NAD+) activity"/>
    <property type="evidence" value="ECO:0007669"/>
    <property type="project" value="UniProtKB-EC"/>
</dbReference>
<dbReference type="InterPro" id="IPR006139">
    <property type="entry name" value="D-isomer_2_OHA_DH_cat_dom"/>
</dbReference>
<keyword evidence="3" id="KW-0520">NAD</keyword>
<sequence length="341" mass="38185">MKHPILPIKSKVAFFSTQVYDQVFFEKYNTDFGYELDFFETQLNEQTVKLISNTDVVCVFVNDVVNASVIQQLAEKKVKIIALRCAGFNNVDLEAAKKHNVKVCRVPAYSPEAVAEHAMAMILTLNRKTHKAYNRVREQNFSLNGLLGFDLHGKTVGIIGTGNIGKAFAKIITGFGCKVLAFDIVTDSEMEKNGVTFVSLETIFKESDIISLHCPLNEKTKHLIDKKSLSIMKEHVMIINTSRGALIQTSDVIKALKKGKVGYLGIDVYEQEEKLFFRDLSEDIIQDDAIQRLMSFPNVLVTAHQAFFTNEALTQIALVTFNNIESLLAQNDIDNKAALLV</sequence>
<organism evidence="7 8">
    <name type="scientific">Flavobacterium zubiriense</name>
    <dbReference type="NCBI Taxonomy" id="3138075"/>
    <lineage>
        <taxon>Bacteria</taxon>
        <taxon>Pseudomonadati</taxon>
        <taxon>Bacteroidota</taxon>
        <taxon>Flavobacteriia</taxon>
        <taxon>Flavobacteriales</taxon>
        <taxon>Flavobacteriaceae</taxon>
        <taxon>Flavobacterium</taxon>
    </lineage>
</organism>
<evidence type="ECO:0000313" key="8">
    <source>
        <dbReference type="Proteomes" id="UP001574169"/>
    </source>
</evidence>
<comment type="similarity">
    <text evidence="1 4">Belongs to the D-isomer specific 2-hydroxyacid dehydrogenase family.</text>
</comment>
<dbReference type="CDD" id="cd12183">
    <property type="entry name" value="LDH_like_2"/>
    <property type="match status" value="1"/>
</dbReference>
<dbReference type="Gene3D" id="3.40.50.720">
    <property type="entry name" value="NAD(P)-binding Rossmann-like Domain"/>
    <property type="match status" value="2"/>
</dbReference>
<dbReference type="SUPFAM" id="SSF52283">
    <property type="entry name" value="Formate/glycerate dehydrogenase catalytic domain-like"/>
    <property type="match status" value="1"/>
</dbReference>
<dbReference type="Pfam" id="PF02826">
    <property type="entry name" value="2-Hacid_dh_C"/>
    <property type="match status" value="1"/>
</dbReference>
<evidence type="ECO:0000256" key="4">
    <source>
        <dbReference type="RuleBase" id="RU003719"/>
    </source>
</evidence>
<dbReference type="InterPro" id="IPR058205">
    <property type="entry name" value="D-LDH-like"/>
</dbReference>
<protein>
    <submittedName>
        <fullName evidence="7">2-hydroxyacid dehydrogenase</fullName>
        <ecNumber evidence="7">1.1.1.28</ecNumber>
    </submittedName>
</protein>
<dbReference type="Pfam" id="PF00389">
    <property type="entry name" value="2-Hacid_dh"/>
    <property type="match status" value="1"/>
</dbReference>
<accession>A0ABV4T8W0</accession>
<evidence type="ECO:0000256" key="1">
    <source>
        <dbReference type="ARBA" id="ARBA00005854"/>
    </source>
</evidence>
<evidence type="ECO:0000259" key="6">
    <source>
        <dbReference type="Pfam" id="PF02826"/>
    </source>
</evidence>
<evidence type="ECO:0000313" key="7">
    <source>
        <dbReference type="EMBL" id="MFA9190383.1"/>
    </source>
</evidence>
<comment type="caution">
    <text evidence="7">The sequence shown here is derived from an EMBL/GenBank/DDBJ whole genome shotgun (WGS) entry which is preliminary data.</text>
</comment>
<dbReference type="Proteomes" id="UP001574169">
    <property type="component" value="Unassembled WGS sequence"/>
</dbReference>
<dbReference type="PROSITE" id="PS00065">
    <property type="entry name" value="D_2_HYDROXYACID_DH_1"/>
    <property type="match status" value="1"/>
</dbReference>
<keyword evidence="2 4" id="KW-0560">Oxidoreductase</keyword>
<dbReference type="InterPro" id="IPR029752">
    <property type="entry name" value="D-isomer_DH_CS1"/>
</dbReference>
<keyword evidence="8" id="KW-1185">Reference proteome</keyword>
<evidence type="ECO:0000259" key="5">
    <source>
        <dbReference type="Pfam" id="PF00389"/>
    </source>
</evidence>
<dbReference type="PANTHER" id="PTHR43026">
    <property type="entry name" value="2-HYDROXYACID DEHYDROGENASE HOMOLOG 1-RELATED"/>
    <property type="match status" value="1"/>
</dbReference>
<dbReference type="InterPro" id="IPR006140">
    <property type="entry name" value="D-isomer_DH_NAD-bd"/>
</dbReference>
<dbReference type="PROSITE" id="PS00670">
    <property type="entry name" value="D_2_HYDROXYACID_DH_2"/>
    <property type="match status" value="1"/>
</dbReference>
<feature type="domain" description="D-isomer specific 2-hydroxyacid dehydrogenase catalytic" evidence="5">
    <location>
        <begin position="18"/>
        <end position="335"/>
    </location>
</feature>
<evidence type="ECO:0000256" key="2">
    <source>
        <dbReference type="ARBA" id="ARBA00023002"/>
    </source>
</evidence>
<evidence type="ECO:0000256" key="3">
    <source>
        <dbReference type="ARBA" id="ARBA00023027"/>
    </source>
</evidence>
<proteinExistence type="inferred from homology"/>
<feature type="domain" description="D-isomer specific 2-hydroxyacid dehydrogenase NAD-binding" evidence="6">
    <location>
        <begin position="119"/>
        <end position="306"/>
    </location>
</feature>
<gene>
    <name evidence="7" type="ORF">AAGV28_03285</name>
</gene>
<dbReference type="EMBL" id="JBCFQL010000002">
    <property type="protein sequence ID" value="MFA9190383.1"/>
    <property type="molecule type" value="Genomic_DNA"/>
</dbReference>
<dbReference type="SUPFAM" id="SSF51735">
    <property type="entry name" value="NAD(P)-binding Rossmann-fold domains"/>
    <property type="match status" value="1"/>
</dbReference>